<comment type="similarity">
    <text evidence="2">Belongs to the UPF0456 family.</text>
</comment>
<dbReference type="AlphaFoldDB" id="A0A2K6FLK1"/>
<dbReference type="GO" id="GO:0009791">
    <property type="term" value="P:post-embryonic development"/>
    <property type="evidence" value="ECO:0007669"/>
    <property type="project" value="TreeGrafter"/>
</dbReference>
<evidence type="ECO:0000313" key="6">
    <source>
        <dbReference type="Proteomes" id="UP000233160"/>
    </source>
</evidence>
<accession>A0A2K6FLK1</accession>
<evidence type="ECO:0000256" key="4">
    <source>
        <dbReference type="ARBA" id="ARBA00022490"/>
    </source>
</evidence>
<dbReference type="PANTHER" id="PTHR13463">
    <property type="entry name" value="PROTEIN C10"/>
    <property type="match status" value="1"/>
</dbReference>
<dbReference type="InterPro" id="IPR026317">
    <property type="entry name" value="P_C10"/>
</dbReference>
<sequence>MTSASAQPAALSAEGGLVEAIQALSSPKNAVHMDEARDNACNMGVLKFACLVKSYKAKDPEIASLSGKLTALFLHPSMAAS</sequence>
<evidence type="ECO:0000313" key="5">
    <source>
        <dbReference type="Ensembl" id="ENSPCOP00000014855.1"/>
    </source>
</evidence>
<protein>
    <recommendedName>
        <fullName evidence="3">Protein C10</fullName>
    </recommendedName>
</protein>
<dbReference type="Proteomes" id="UP000233160">
    <property type="component" value="Unassembled WGS sequence"/>
</dbReference>
<evidence type="ECO:0000256" key="2">
    <source>
        <dbReference type="ARBA" id="ARBA00007083"/>
    </source>
</evidence>
<organism evidence="5 6">
    <name type="scientific">Propithecus coquereli</name>
    <name type="common">Coquerel's sifaka</name>
    <name type="synonym">Propithecus verreauxi coquereli</name>
    <dbReference type="NCBI Taxonomy" id="379532"/>
    <lineage>
        <taxon>Eukaryota</taxon>
        <taxon>Metazoa</taxon>
        <taxon>Chordata</taxon>
        <taxon>Craniata</taxon>
        <taxon>Vertebrata</taxon>
        <taxon>Euteleostomi</taxon>
        <taxon>Mammalia</taxon>
        <taxon>Eutheria</taxon>
        <taxon>Euarchontoglires</taxon>
        <taxon>Primates</taxon>
        <taxon>Strepsirrhini</taxon>
        <taxon>Lemuriformes</taxon>
        <taxon>Indriidae</taxon>
        <taxon>Propithecus</taxon>
    </lineage>
</organism>
<name>A0A2K6FLK1_PROCO</name>
<dbReference type="GO" id="GO:0005737">
    <property type="term" value="C:cytoplasm"/>
    <property type="evidence" value="ECO:0007669"/>
    <property type="project" value="UniProtKB-SubCell"/>
</dbReference>
<evidence type="ECO:0000256" key="1">
    <source>
        <dbReference type="ARBA" id="ARBA00004496"/>
    </source>
</evidence>
<evidence type="ECO:0000256" key="3">
    <source>
        <dbReference type="ARBA" id="ARBA00020502"/>
    </source>
</evidence>
<reference evidence="5" key="2">
    <citation type="submission" date="2025-09" db="UniProtKB">
        <authorList>
            <consortium name="Ensembl"/>
        </authorList>
    </citation>
    <scope>IDENTIFICATION</scope>
</reference>
<dbReference type="PANTHER" id="PTHR13463:SF3">
    <property type="entry name" value="PROTEIN C10"/>
    <property type="match status" value="1"/>
</dbReference>
<reference evidence="5" key="1">
    <citation type="submission" date="2025-08" db="UniProtKB">
        <authorList>
            <consortium name="Ensembl"/>
        </authorList>
    </citation>
    <scope>IDENTIFICATION</scope>
</reference>
<dbReference type="Ensembl" id="ENSPCOT00000025465.1">
    <property type="protein sequence ID" value="ENSPCOP00000014855.1"/>
    <property type="gene ID" value="ENSPCOG00000019137.1"/>
</dbReference>
<keyword evidence="6" id="KW-1185">Reference proteome</keyword>
<dbReference type="GeneTree" id="ENSGT01060000250238"/>
<proteinExistence type="inferred from homology"/>
<keyword evidence="4" id="KW-0963">Cytoplasm</keyword>
<comment type="subcellular location">
    <subcellularLocation>
        <location evidence="1">Cytoplasm</location>
    </subcellularLocation>
</comment>